<dbReference type="PANTHER" id="PTHR21600">
    <property type="entry name" value="MITOCHONDRIAL RNA PSEUDOURIDINE SYNTHASE"/>
    <property type="match status" value="1"/>
</dbReference>
<sequence>MIEMKIVVKEESTLLKYLEENLDMSKRNIKKYLKNGSIYVDGTRTTQFDYPLMVDSIVVIDTNKKKLNKIPFAVLYEDENIIVVDKPAGLLTIASAKEKEQTTYHIVREYLRAKNKHAKIFIIHRLDKETSGVLMFAKNEYSKNVFQENWNELVKKRSYIAIVEGILEKKEATLKNYLKETSTHLVYVSKNKDGKEAITSYKVVKQGKKYSELKIEIETGRKNQIRVQLANINHPIVGDKKYGLGDEKRLFLHADLLEIYNPILKKKMSFKSTAPKAFIAKVKEK</sequence>
<dbReference type="EMBL" id="AJWZ01011006">
    <property type="protein sequence ID" value="EKC46811.1"/>
    <property type="molecule type" value="Genomic_DNA"/>
</dbReference>
<dbReference type="GO" id="GO:0003723">
    <property type="term" value="F:RNA binding"/>
    <property type="evidence" value="ECO:0007669"/>
    <property type="project" value="InterPro"/>
</dbReference>
<dbReference type="PROSITE" id="PS01129">
    <property type="entry name" value="PSI_RLU"/>
    <property type="match status" value="1"/>
</dbReference>
<evidence type="ECO:0000256" key="2">
    <source>
        <dbReference type="ARBA" id="ARBA00023235"/>
    </source>
</evidence>
<dbReference type="Pfam" id="PF00849">
    <property type="entry name" value="PseudoU_synth_2"/>
    <property type="match status" value="1"/>
</dbReference>
<dbReference type="Gene3D" id="3.30.2350.10">
    <property type="entry name" value="Pseudouridine synthase"/>
    <property type="match status" value="1"/>
</dbReference>
<evidence type="ECO:0000259" key="3">
    <source>
        <dbReference type="Pfam" id="PF00849"/>
    </source>
</evidence>
<dbReference type="Gene3D" id="3.10.290.10">
    <property type="entry name" value="RNA-binding S4 domain"/>
    <property type="match status" value="1"/>
</dbReference>
<proteinExistence type="inferred from homology"/>
<comment type="caution">
    <text evidence="4">The sequence shown here is derived from an EMBL/GenBank/DDBJ whole genome shotgun (WGS) entry which is preliminary data.</text>
</comment>
<dbReference type="GO" id="GO:0009982">
    <property type="term" value="F:pseudouridine synthase activity"/>
    <property type="evidence" value="ECO:0007669"/>
    <property type="project" value="InterPro"/>
</dbReference>
<comment type="similarity">
    <text evidence="1">Belongs to the pseudouridine synthase RluA family.</text>
</comment>
<keyword evidence="2" id="KW-0413">Isomerase</keyword>
<dbReference type="InterPro" id="IPR036986">
    <property type="entry name" value="S4_RNA-bd_sf"/>
</dbReference>
<reference evidence="4" key="1">
    <citation type="journal article" date="2013" name="Environ. Microbiol.">
        <title>Microbiota from the distal guts of lean and obese adolescents exhibit partial functional redundancy besides clear differences in community structure.</title>
        <authorList>
            <person name="Ferrer M."/>
            <person name="Ruiz A."/>
            <person name="Lanza F."/>
            <person name="Haange S.B."/>
            <person name="Oberbach A."/>
            <person name="Till H."/>
            <person name="Bargiela R."/>
            <person name="Campoy C."/>
            <person name="Segura M.T."/>
            <person name="Richter M."/>
            <person name="von Bergen M."/>
            <person name="Seifert J."/>
            <person name="Suarez A."/>
        </authorList>
    </citation>
    <scope>NUCLEOTIDE SEQUENCE</scope>
</reference>
<dbReference type="CDD" id="cd02869">
    <property type="entry name" value="PseudoU_synth_RluA_like"/>
    <property type="match status" value="1"/>
</dbReference>
<dbReference type="SUPFAM" id="SSF55120">
    <property type="entry name" value="Pseudouridine synthase"/>
    <property type="match status" value="1"/>
</dbReference>
<dbReference type="GO" id="GO:0000455">
    <property type="term" value="P:enzyme-directed rRNA pseudouridine synthesis"/>
    <property type="evidence" value="ECO:0007669"/>
    <property type="project" value="TreeGrafter"/>
</dbReference>
<dbReference type="SUPFAM" id="SSF55174">
    <property type="entry name" value="Alpha-L RNA-binding motif"/>
    <property type="match status" value="1"/>
</dbReference>
<dbReference type="InterPro" id="IPR006224">
    <property type="entry name" value="PsdUridine_synth_RluA-like_CS"/>
</dbReference>
<dbReference type="AlphaFoldDB" id="K1SHH5"/>
<dbReference type="InterPro" id="IPR006145">
    <property type="entry name" value="PsdUridine_synth_RsuA/RluA"/>
</dbReference>
<dbReference type="PROSITE" id="PS50889">
    <property type="entry name" value="S4"/>
    <property type="match status" value="1"/>
</dbReference>
<gene>
    <name evidence="4" type="ORF">OBE_16059</name>
</gene>
<evidence type="ECO:0000256" key="1">
    <source>
        <dbReference type="ARBA" id="ARBA00010876"/>
    </source>
</evidence>
<feature type="domain" description="Pseudouridine synthase RsuA/RluA-like" evidence="3">
    <location>
        <begin position="80"/>
        <end position="230"/>
    </location>
</feature>
<protein>
    <submittedName>
        <fullName evidence="4">Pseudouridine synthase, RluA family</fullName>
    </submittedName>
</protein>
<dbReference type="InterPro" id="IPR050188">
    <property type="entry name" value="RluA_PseudoU_synthase"/>
</dbReference>
<accession>K1SHH5</accession>
<evidence type="ECO:0000313" key="4">
    <source>
        <dbReference type="EMBL" id="EKC46811.1"/>
    </source>
</evidence>
<dbReference type="InterPro" id="IPR020103">
    <property type="entry name" value="PsdUridine_synth_cat_dom_sf"/>
</dbReference>
<name>K1SHH5_9ZZZZ</name>
<organism evidence="4">
    <name type="scientific">human gut metagenome</name>
    <dbReference type="NCBI Taxonomy" id="408170"/>
    <lineage>
        <taxon>unclassified sequences</taxon>
        <taxon>metagenomes</taxon>
        <taxon>organismal metagenomes</taxon>
    </lineage>
</organism>
<dbReference type="PANTHER" id="PTHR21600:SF44">
    <property type="entry name" value="RIBOSOMAL LARGE SUBUNIT PSEUDOURIDINE SYNTHASE D"/>
    <property type="match status" value="1"/>
</dbReference>